<organism evidence="3 4">
    <name type="scientific">Fimbriimonas ginsengisoli</name>
    <dbReference type="NCBI Taxonomy" id="1005039"/>
    <lineage>
        <taxon>Bacteria</taxon>
        <taxon>Bacillati</taxon>
        <taxon>Armatimonadota</taxon>
        <taxon>Fimbriimonadia</taxon>
        <taxon>Fimbriimonadales</taxon>
        <taxon>Fimbriimonadaceae</taxon>
        <taxon>Fimbriimonas</taxon>
    </lineage>
</organism>
<protein>
    <submittedName>
        <fullName evidence="3">Uncharacterized protein</fullName>
    </submittedName>
</protein>
<dbReference type="EMBL" id="JACOSL010000062">
    <property type="protein sequence ID" value="MBI1757437.1"/>
    <property type="molecule type" value="Genomic_DNA"/>
</dbReference>
<proteinExistence type="predicted"/>
<comment type="caution">
    <text evidence="3">The sequence shown here is derived from an EMBL/GenBank/DDBJ whole genome shotgun (WGS) entry which is preliminary data.</text>
</comment>
<keyword evidence="2" id="KW-0732">Signal</keyword>
<evidence type="ECO:0000313" key="4">
    <source>
        <dbReference type="Proteomes" id="UP000727962"/>
    </source>
</evidence>
<dbReference type="PROSITE" id="PS51257">
    <property type="entry name" value="PROKAR_LIPOPROTEIN"/>
    <property type="match status" value="1"/>
</dbReference>
<feature type="signal peptide" evidence="2">
    <location>
        <begin position="1"/>
        <end position="19"/>
    </location>
</feature>
<evidence type="ECO:0000313" key="3">
    <source>
        <dbReference type="EMBL" id="MBI1757437.1"/>
    </source>
</evidence>
<feature type="chain" id="PRO_5037138536" evidence="2">
    <location>
        <begin position="20"/>
        <end position="156"/>
    </location>
</feature>
<feature type="region of interest" description="Disordered" evidence="1">
    <location>
        <begin position="135"/>
        <end position="156"/>
    </location>
</feature>
<evidence type="ECO:0000256" key="2">
    <source>
        <dbReference type="SAM" id="SignalP"/>
    </source>
</evidence>
<gene>
    <name evidence="3" type="ORF">HYR64_10060</name>
</gene>
<accession>A0A931PVA7</accession>
<reference evidence="3" key="1">
    <citation type="submission" date="2020-07" db="EMBL/GenBank/DDBJ databases">
        <title>Huge and variable diversity of episymbiotic CPR bacteria and DPANN archaea in groundwater ecosystems.</title>
        <authorList>
            <person name="He C.Y."/>
            <person name="Keren R."/>
            <person name="Whittaker M."/>
            <person name="Farag I.F."/>
            <person name="Doudna J."/>
            <person name="Cate J.H.D."/>
            <person name="Banfield J.F."/>
        </authorList>
    </citation>
    <scope>NUCLEOTIDE SEQUENCE</scope>
    <source>
        <strain evidence="3">NC_groundwater_17_Pr7_B-0.1um_64_12</strain>
    </source>
</reference>
<name>A0A931PVA7_FIMGI</name>
<dbReference type="Proteomes" id="UP000727962">
    <property type="component" value="Unassembled WGS sequence"/>
</dbReference>
<sequence>MNYPRIAIALSFAVALVLAACGPALETKLVGKWKGDLKLTKEQASNPGFQALIGLLSLNLAADKTFKMDMGAPMEGKWALDGKQIKLTMLKMGGKSVDEIKSGLAKAGKAKEAEDFSKPLVLNLSDDATELTIAPEQAKQMGPLSSMSFKKQAGGS</sequence>
<dbReference type="AlphaFoldDB" id="A0A931PVA7"/>
<evidence type="ECO:0000256" key="1">
    <source>
        <dbReference type="SAM" id="MobiDB-lite"/>
    </source>
</evidence>